<dbReference type="OrthoDB" id="10532886at2759"/>
<organism evidence="2 3">
    <name type="scientific">Endocarpon pusillum</name>
    <dbReference type="NCBI Taxonomy" id="364733"/>
    <lineage>
        <taxon>Eukaryota</taxon>
        <taxon>Fungi</taxon>
        <taxon>Dikarya</taxon>
        <taxon>Ascomycota</taxon>
        <taxon>Pezizomycotina</taxon>
        <taxon>Eurotiomycetes</taxon>
        <taxon>Chaetothyriomycetidae</taxon>
        <taxon>Verrucariales</taxon>
        <taxon>Verrucariaceae</taxon>
        <taxon>Endocarpon</taxon>
    </lineage>
</organism>
<evidence type="ECO:0000256" key="1">
    <source>
        <dbReference type="SAM" id="MobiDB-lite"/>
    </source>
</evidence>
<feature type="compositionally biased region" description="Low complexity" evidence="1">
    <location>
        <begin position="170"/>
        <end position="184"/>
    </location>
</feature>
<comment type="caution">
    <text evidence="2">The sequence shown here is derived from an EMBL/GenBank/DDBJ whole genome shotgun (WGS) entry which is preliminary data.</text>
</comment>
<name>A0A8H7AR57_9EURO</name>
<dbReference type="EMBL" id="JAACFV010000003">
    <property type="protein sequence ID" value="KAF7513863.1"/>
    <property type="molecule type" value="Genomic_DNA"/>
</dbReference>
<dbReference type="AlphaFoldDB" id="A0A8H7AR57"/>
<accession>A0A8H7AR57</accession>
<sequence>MLDCFRGPTVRIEKHANPGGPPTRSYQFIRLSSTKTQIPCSTAPTPAPVRVRCPPPQVTPVEDNFHPPEGDDDYPLPFRRQNVRGQFQPLPIIHQHLPPIHQTGQPQVATIDPSNPNPAVSNGDNGIIIVDGKTQGARACVPKRDKRGRRVVRVHRSQPHRGSLSRNTSRARSGSGKYYSSYWDGSGGSRFSRDWDDSDSWEGTVKSGYLSDGGDSWDGNHETVRTRRIGNGGGDGRRRLLP</sequence>
<protein>
    <submittedName>
        <fullName evidence="2">Uncharacterized protein</fullName>
    </submittedName>
</protein>
<dbReference type="Proteomes" id="UP000606974">
    <property type="component" value="Unassembled WGS sequence"/>
</dbReference>
<keyword evidence="3" id="KW-1185">Reference proteome</keyword>
<proteinExistence type="predicted"/>
<evidence type="ECO:0000313" key="3">
    <source>
        <dbReference type="Proteomes" id="UP000606974"/>
    </source>
</evidence>
<feature type="region of interest" description="Disordered" evidence="1">
    <location>
        <begin position="136"/>
        <end position="242"/>
    </location>
</feature>
<gene>
    <name evidence="2" type="ORF">GJ744_006477</name>
</gene>
<evidence type="ECO:0000313" key="2">
    <source>
        <dbReference type="EMBL" id="KAF7513863.1"/>
    </source>
</evidence>
<feature type="compositionally biased region" description="Basic residues" evidence="1">
    <location>
        <begin position="144"/>
        <end position="159"/>
    </location>
</feature>
<reference evidence="2" key="1">
    <citation type="submission" date="2020-02" db="EMBL/GenBank/DDBJ databases">
        <authorList>
            <person name="Palmer J.M."/>
        </authorList>
    </citation>
    <scope>NUCLEOTIDE SEQUENCE</scope>
    <source>
        <strain evidence="2">EPUS1.4</strain>
        <tissue evidence="2">Thallus</tissue>
    </source>
</reference>